<dbReference type="PANTHER" id="PTHR31793">
    <property type="entry name" value="4-HYDROXYBENZOYL-COA THIOESTERASE FAMILY MEMBER"/>
    <property type="match status" value="1"/>
</dbReference>
<dbReference type="Gene3D" id="3.10.129.10">
    <property type="entry name" value="Hotdog Thioesterase"/>
    <property type="match status" value="1"/>
</dbReference>
<evidence type="ECO:0000313" key="2">
    <source>
        <dbReference type="EMBL" id="WOJ97298.1"/>
    </source>
</evidence>
<dbReference type="RefSeq" id="WP_407328055.1">
    <property type="nucleotide sequence ID" value="NZ_CP136865.1"/>
</dbReference>
<dbReference type="SUPFAM" id="SSF54637">
    <property type="entry name" value="Thioesterase/thiol ester dehydrase-isomerase"/>
    <property type="match status" value="1"/>
</dbReference>
<reference evidence="2 3" key="1">
    <citation type="submission" date="2023-10" db="EMBL/GenBank/DDBJ databases">
        <title>Two novel species belonging to the OM43/NOR5 clade.</title>
        <authorList>
            <person name="Park M."/>
        </authorList>
    </citation>
    <scope>NUCLEOTIDE SEQUENCE [LARGE SCALE GENOMIC DNA]</scope>
    <source>
        <strain evidence="2 3">IMCC45268</strain>
    </source>
</reference>
<organism evidence="2 3">
    <name type="scientific">Congregibacter brevis</name>
    <dbReference type="NCBI Taxonomy" id="3081201"/>
    <lineage>
        <taxon>Bacteria</taxon>
        <taxon>Pseudomonadati</taxon>
        <taxon>Pseudomonadota</taxon>
        <taxon>Gammaproteobacteria</taxon>
        <taxon>Cellvibrionales</taxon>
        <taxon>Halieaceae</taxon>
        <taxon>Congregibacter</taxon>
    </lineage>
</organism>
<accession>A0ABZ0IF25</accession>
<sequence>MNDDWDYSEPFLRRTRVQSEDVDALKHTNNTIYVRWCEECAWEHSASLGMDIDAYHQLDRAMAVVEGRYQYLRASYLDEEIDTATWITHWDKRLTMTRHFQLRRVSDGVTLLRAQVRFACIEISSGKPRRLPPEFLTAYGPAILDIDPS</sequence>
<dbReference type="InterPro" id="IPR050563">
    <property type="entry name" value="4-hydroxybenzoyl-CoA_TE"/>
</dbReference>
<evidence type="ECO:0000313" key="3">
    <source>
        <dbReference type="Proteomes" id="UP001626549"/>
    </source>
</evidence>
<keyword evidence="1 2" id="KW-0378">Hydrolase</keyword>
<dbReference type="InterPro" id="IPR029069">
    <property type="entry name" value="HotDog_dom_sf"/>
</dbReference>
<keyword evidence="3" id="KW-1185">Reference proteome</keyword>
<dbReference type="GO" id="GO:0016787">
    <property type="term" value="F:hydrolase activity"/>
    <property type="evidence" value="ECO:0007669"/>
    <property type="project" value="UniProtKB-KW"/>
</dbReference>
<proteinExistence type="predicted"/>
<gene>
    <name evidence="2" type="ORF">R0137_01700</name>
</gene>
<dbReference type="EMBL" id="CP136865">
    <property type="protein sequence ID" value="WOJ97298.1"/>
    <property type="molecule type" value="Genomic_DNA"/>
</dbReference>
<protein>
    <submittedName>
        <fullName evidence="2">Thioesterase family protein</fullName>
        <ecNumber evidence="2">3.1.2.-</ecNumber>
    </submittedName>
</protein>
<dbReference type="Pfam" id="PF13279">
    <property type="entry name" value="4HBT_2"/>
    <property type="match status" value="1"/>
</dbReference>
<dbReference type="CDD" id="cd00586">
    <property type="entry name" value="4HBT"/>
    <property type="match status" value="1"/>
</dbReference>
<dbReference type="EC" id="3.1.2.-" evidence="2"/>
<evidence type="ECO:0000256" key="1">
    <source>
        <dbReference type="ARBA" id="ARBA00022801"/>
    </source>
</evidence>
<dbReference type="Proteomes" id="UP001626549">
    <property type="component" value="Chromosome"/>
</dbReference>
<dbReference type="PANTHER" id="PTHR31793:SF37">
    <property type="entry name" value="ACYL-COA THIOESTER HYDROLASE YBGC"/>
    <property type="match status" value="1"/>
</dbReference>
<name>A0ABZ0IF25_9GAMM</name>